<dbReference type="InterPro" id="IPR015422">
    <property type="entry name" value="PyrdxlP-dep_Trfase_small"/>
</dbReference>
<dbReference type="InterPro" id="IPR005814">
    <property type="entry name" value="Aminotrans_3"/>
</dbReference>
<dbReference type="InterPro" id="IPR049704">
    <property type="entry name" value="Aminotrans_3_PPA_site"/>
</dbReference>
<comment type="similarity">
    <text evidence="1">Belongs to the class-III pyridoxal-phosphate-dependent aminotransferase family.</text>
</comment>
<evidence type="ECO:0000313" key="4">
    <source>
        <dbReference type="Proteomes" id="UP000268084"/>
    </source>
</evidence>
<dbReference type="GO" id="GO:0008483">
    <property type="term" value="F:transaminase activity"/>
    <property type="evidence" value="ECO:0007669"/>
    <property type="project" value="UniProtKB-KW"/>
</dbReference>
<gene>
    <name evidence="3" type="ORF">EH165_01940</name>
</gene>
<dbReference type="EMBL" id="CP034170">
    <property type="protein sequence ID" value="AZI57110.1"/>
    <property type="molecule type" value="Genomic_DNA"/>
</dbReference>
<evidence type="ECO:0000256" key="2">
    <source>
        <dbReference type="ARBA" id="ARBA00022898"/>
    </source>
</evidence>
<dbReference type="GO" id="GO:0030170">
    <property type="term" value="F:pyridoxal phosphate binding"/>
    <property type="evidence" value="ECO:0007669"/>
    <property type="project" value="InterPro"/>
</dbReference>
<protein>
    <submittedName>
        <fullName evidence="3">Aminotransferase class III-fold pyridoxal phosphate-dependent enzyme</fullName>
    </submittedName>
</protein>
<keyword evidence="4" id="KW-1185">Reference proteome</keyword>
<reference evidence="3 4" key="2">
    <citation type="submission" date="2018-12" db="EMBL/GenBank/DDBJ databases">
        <title>Nakamurella antarcticus sp. nov., isolated from Antarctica South Shetland Islands soil.</title>
        <authorList>
            <person name="Peng F."/>
        </authorList>
    </citation>
    <scope>NUCLEOTIDE SEQUENCE [LARGE SCALE GENOMIC DNA]</scope>
    <source>
        <strain evidence="3 4">S14-144</strain>
    </source>
</reference>
<dbReference type="PANTHER" id="PTHR45688">
    <property type="match status" value="1"/>
</dbReference>
<dbReference type="Proteomes" id="UP000268084">
    <property type="component" value="Chromosome"/>
</dbReference>
<organism evidence="3 4">
    <name type="scientific">Nakamurella antarctica</name>
    <dbReference type="NCBI Taxonomy" id="1902245"/>
    <lineage>
        <taxon>Bacteria</taxon>
        <taxon>Bacillati</taxon>
        <taxon>Actinomycetota</taxon>
        <taxon>Actinomycetes</taxon>
        <taxon>Nakamurellales</taxon>
        <taxon>Nakamurellaceae</taxon>
        <taxon>Nakamurella</taxon>
    </lineage>
</organism>
<dbReference type="PROSITE" id="PS00600">
    <property type="entry name" value="AA_TRANSFER_CLASS_3"/>
    <property type="match status" value="1"/>
</dbReference>
<dbReference type="AlphaFoldDB" id="A0A3G8ZIS2"/>
<dbReference type="Gene3D" id="3.90.1150.10">
    <property type="entry name" value="Aspartate Aminotransferase, domain 1"/>
    <property type="match status" value="1"/>
</dbReference>
<sequence length="230" mass="24358">MPALLMVDPMLTSAGIVDLPDGYLQELAAEVRASGGLFLADEVQSGFGRSGPTLWRFAASGVVPDLVTLGKPMGNGYPVAAVITRREIADRFARRQEYFSTFAGSAVSAAAALTVLDILELASIPQQAVQVGNYLRESLHAINSPAIRQVRGAGLLAGIELTGDAEMADRVVERLKIAGVLIGTTGRAGNVLKVRPPLIWTAPNVDFFVNRLRAALAAEASLGTFHNFET</sequence>
<dbReference type="Gene3D" id="3.40.640.10">
    <property type="entry name" value="Type I PLP-dependent aspartate aminotransferase-like (Major domain)"/>
    <property type="match status" value="1"/>
</dbReference>
<evidence type="ECO:0000313" key="3">
    <source>
        <dbReference type="EMBL" id="AZI57110.1"/>
    </source>
</evidence>
<dbReference type="SUPFAM" id="SSF53383">
    <property type="entry name" value="PLP-dependent transferases"/>
    <property type="match status" value="1"/>
</dbReference>
<keyword evidence="2" id="KW-0663">Pyridoxal phosphate</keyword>
<reference evidence="3 4" key="1">
    <citation type="submission" date="2018-11" db="EMBL/GenBank/DDBJ databases">
        <authorList>
            <person name="Da X."/>
        </authorList>
    </citation>
    <scope>NUCLEOTIDE SEQUENCE [LARGE SCALE GENOMIC DNA]</scope>
    <source>
        <strain evidence="3 4">S14-144</strain>
    </source>
</reference>
<evidence type="ECO:0000256" key="1">
    <source>
        <dbReference type="ARBA" id="ARBA00008954"/>
    </source>
</evidence>
<accession>A0A3G8ZIS2</accession>
<name>A0A3G8ZIS2_9ACTN</name>
<dbReference type="PANTHER" id="PTHR45688:SF13">
    <property type="entry name" value="ALANINE--GLYOXYLATE AMINOTRANSFERASE 2-LIKE"/>
    <property type="match status" value="1"/>
</dbReference>
<dbReference type="InterPro" id="IPR015421">
    <property type="entry name" value="PyrdxlP-dep_Trfase_major"/>
</dbReference>
<dbReference type="OrthoDB" id="4510254at2"/>
<keyword evidence="3" id="KW-0032">Aminotransferase</keyword>
<dbReference type="InterPro" id="IPR015424">
    <property type="entry name" value="PyrdxlP-dep_Trfase"/>
</dbReference>
<dbReference type="Pfam" id="PF00202">
    <property type="entry name" value="Aminotran_3"/>
    <property type="match status" value="1"/>
</dbReference>
<proteinExistence type="inferred from homology"/>
<dbReference type="KEGG" id="nak:EH165_01940"/>
<keyword evidence="3" id="KW-0808">Transferase</keyword>